<evidence type="ECO:0000313" key="3">
    <source>
        <dbReference type="Proteomes" id="UP000292373"/>
    </source>
</evidence>
<dbReference type="InterPro" id="IPR032710">
    <property type="entry name" value="NTF2-like_dom_sf"/>
</dbReference>
<dbReference type="OrthoDB" id="3829522at2"/>
<dbReference type="Pfam" id="PF12680">
    <property type="entry name" value="SnoaL_2"/>
    <property type="match status" value="1"/>
</dbReference>
<comment type="caution">
    <text evidence="2">The sequence shown here is derived from an EMBL/GenBank/DDBJ whole genome shotgun (WGS) entry which is preliminary data.</text>
</comment>
<accession>A0A4Q9KEG6</accession>
<dbReference type="AlphaFoldDB" id="A0A4Q9KEG6"/>
<proteinExistence type="predicted"/>
<feature type="domain" description="SnoaL-like" evidence="1">
    <location>
        <begin position="23"/>
        <end position="108"/>
    </location>
</feature>
<keyword evidence="3" id="KW-1185">Reference proteome</keyword>
<evidence type="ECO:0000313" key="2">
    <source>
        <dbReference type="EMBL" id="TBT85845.1"/>
    </source>
</evidence>
<evidence type="ECO:0000259" key="1">
    <source>
        <dbReference type="Pfam" id="PF12680"/>
    </source>
</evidence>
<dbReference type="Proteomes" id="UP000292373">
    <property type="component" value="Unassembled WGS sequence"/>
</dbReference>
<protein>
    <recommendedName>
        <fullName evidence="1">SnoaL-like domain-containing protein</fullName>
    </recommendedName>
</protein>
<sequence>MRTPPEMPPAIAAWVEADRLLELPAMEAQLSPHAVLRSPLTDAFTFVGRRDVAQVFGAALDLLADIEIEAVTGAGDDWVVHGTNTLGGRNLEEIQWLRLGDDGLIAEVTLFIRPVPVAIALFARIGSRLAARGVLPARAGVAAGSLAPFAALFGGIERFLMPRLGPGGR</sequence>
<gene>
    <name evidence="2" type="ORF">ET989_05155</name>
</gene>
<dbReference type="InterPro" id="IPR037401">
    <property type="entry name" value="SnoaL-like"/>
</dbReference>
<name>A0A4Q9KEG6_9ACTN</name>
<dbReference type="SUPFAM" id="SSF54427">
    <property type="entry name" value="NTF2-like"/>
    <property type="match status" value="1"/>
</dbReference>
<dbReference type="RefSeq" id="WP_131167495.1">
    <property type="nucleotide sequence ID" value="NZ_SDMQ01000004.1"/>
</dbReference>
<dbReference type="Gene3D" id="3.10.450.50">
    <property type="match status" value="1"/>
</dbReference>
<reference evidence="2 3" key="1">
    <citation type="submission" date="2019-01" db="EMBL/GenBank/DDBJ databases">
        <title>Lactibacter flavus gen. nov., sp. nov., a novel bacterium of the family Propionibacteriaceae isolated from raw milk and dairy products.</title>
        <authorList>
            <person name="Huptas C."/>
            <person name="Wenning M."/>
            <person name="Breitenwieser F."/>
            <person name="Doll E."/>
            <person name="Von Neubeck M."/>
            <person name="Busse H.-J."/>
            <person name="Scherer S."/>
        </authorList>
    </citation>
    <scope>NUCLEOTIDE SEQUENCE [LARGE SCALE GENOMIC DNA]</scope>
    <source>
        <strain evidence="2 3">KCTC 33808</strain>
    </source>
</reference>
<organism evidence="2 3">
    <name type="scientific">Propioniciclava sinopodophylli</name>
    <dbReference type="NCBI Taxonomy" id="1837344"/>
    <lineage>
        <taxon>Bacteria</taxon>
        <taxon>Bacillati</taxon>
        <taxon>Actinomycetota</taxon>
        <taxon>Actinomycetes</taxon>
        <taxon>Propionibacteriales</taxon>
        <taxon>Propionibacteriaceae</taxon>
        <taxon>Propioniciclava</taxon>
    </lineage>
</organism>
<dbReference type="EMBL" id="SDMQ01000004">
    <property type="protein sequence ID" value="TBT85845.1"/>
    <property type="molecule type" value="Genomic_DNA"/>
</dbReference>